<protein>
    <recommendedName>
        <fullName evidence="4">Integral membrane protein</fullName>
    </recommendedName>
</protein>
<feature type="transmembrane region" description="Helical" evidence="1">
    <location>
        <begin position="14"/>
        <end position="40"/>
    </location>
</feature>
<accession>A0ABR9MTG2</accession>
<evidence type="ECO:0000313" key="2">
    <source>
        <dbReference type="EMBL" id="MBE1874346.1"/>
    </source>
</evidence>
<feature type="transmembrane region" description="Helical" evidence="1">
    <location>
        <begin position="142"/>
        <end position="163"/>
    </location>
</feature>
<feature type="transmembrane region" description="Helical" evidence="1">
    <location>
        <begin position="60"/>
        <end position="78"/>
    </location>
</feature>
<comment type="caution">
    <text evidence="2">The sequence shown here is derived from an EMBL/GenBank/DDBJ whole genome shotgun (WGS) entry which is preliminary data.</text>
</comment>
<dbReference type="RefSeq" id="WP_192860921.1">
    <property type="nucleotide sequence ID" value="NZ_JADAQT010000019.1"/>
</dbReference>
<sequence length="361" mass="36826">MLRTDPAVAAPDRVLVAATALSGIATLLGGGFLTGLVPNFYVGGDYSPLADLIGSRPTTVLHTLFALLGTAAGIVGLAGRLNRAAIVTAGVLQAAVFGIVMGSLGTLSAVGYLVAFCMPVVVVGLLVQVIRRQPRLRWTVGVPALGVVAAALILAGAGLPDAVRTAGSGVAGKAWQLGMVLLLLVTAAVWAAVAVRAAAAGGGLDRATAWVLRHRTAITVVAATGPLPYALIRLTWLTPWPAGVDEGVPMTIRVWGLLLSSGAWAGVFLTLGLIRPWGEIFPRWVPGLAGRVVPIAAVAVPGGLVAATVTFSAVPILSGFMGEGLVDSLLGALMIPCWYWGPALALAVWGYVAHRQAQARG</sequence>
<feature type="transmembrane region" description="Helical" evidence="1">
    <location>
        <begin position="175"/>
        <end position="195"/>
    </location>
</feature>
<feature type="transmembrane region" description="Helical" evidence="1">
    <location>
        <begin position="110"/>
        <end position="130"/>
    </location>
</feature>
<evidence type="ECO:0000256" key="1">
    <source>
        <dbReference type="SAM" id="Phobius"/>
    </source>
</evidence>
<feature type="transmembrane region" description="Helical" evidence="1">
    <location>
        <begin position="216"/>
        <end position="232"/>
    </location>
</feature>
<dbReference type="EMBL" id="JADAQT010000019">
    <property type="protein sequence ID" value="MBE1874346.1"/>
    <property type="molecule type" value="Genomic_DNA"/>
</dbReference>
<gene>
    <name evidence="2" type="ORF">IHE71_01290</name>
</gene>
<dbReference type="Proteomes" id="UP000625527">
    <property type="component" value="Unassembled WGS sequence"/>
</dbReference>
<keyword evidence="1" id="KW-0812">Transmembrane</keyword>
<feature type="transmembrane region" description="Helical" evidence="1">
    <location>
        <begin position="329"/>
        <end position="352"/>
    </location>
</feature>
<keyword evidence="1" id="KW-0472">Membrane</keyword>
<proteinExistence type="predicted"/>
<feature type="transmembrane region" description="Helical" evidence="1">
    <location>
        <begin position="85"/>
        <end position="104"/>
    </location>
</feature>
<evidence type="ECO:0000313" key="3">
    <source>
        <dbReference type="Proteomes" id="UP000625527"/>
    </source>
</evidence>
<feature type="transmembrane region" description="Helical" evidence="1">
    <location>
        <begin position="252"/>
        <end position="274"/>
    </location>
</feature>
<organism evidence="2 3">
    <name type="scientific">Myceligenerans pegani</name>
    <dbReference type="NCBI Taxonomy" id="2776917"/>
    <lineage>
        <taxon>Bacteria</taxon>
        <taxon>Bacillati</taxon>
        <taxon>Actinomycetota</taxon>
        <taxon>Actinomycetes</taxon>
        <taxon>Micrococcales</taxon>
        <taxon>Promicromonosporaceae</taxon>
        <taxon>Myceligenerans</taxon>
    </lineage>
</organism>
<name>A0ABR9MTG2_9MICO</name>
<keyword evidence="1" id="KW-1133">Transmembrane helix</keyword>
<feature type="transmembrane region" description="Helical" evidence="1">
    <location>
        <begin position="295"/>
        <end position="317"/>
    </location>
</feature>
<evidence type="ECO:0008006" key="4">
    <source>
        <dbReference type="Google" id="ProtNLM"/>
    </source>
</evidence>
<keyword evidence="3" id="KW-1185">Reference proteome</keyword>
<reference evidence="2 3" key="1">
    <citation type="submission" date="2020-10" db="EMBL/GenBank/DDBJ databases">
        <title>Myceligenerans pegani sp. nov., an endophytic actinomycete isolated from Peganum harmala L. in Xinjiang, China.</title>
        <authorList>
            <person name="Xin L."/>
        </authorList>
    </citation>
    <scope>NUCLEOTIDE SEQUENCE [LARGE SCALE GENOMIC DNA]</scope>
    <source>
        <strain evidence="2 3">TRM65318</strain>
    </source>
</reference>